<evidence type="ECO:0000256" key="7">
    <source>
        <dbReference type="ARBA" id="ARBA00048277"/>
    </source>
</evidence>
<evidence type="ECO:0000256" key="3">
    <source>
        <dbReference type="ARBA" id="ARBA00037247"/>
    </source>
</evidence>
<dbReference type="Pfam" id="PF13193">
    <property type="entry name" value="AMP-binding_C"/>
    <property type="match status" value="1"/>
</dbReference>
<evidence type="ECO:0000313" key="12">
    <source>
        <dbReference type="Proteomes" id="UP000682733"/>
    </source>
</evidence>
<feature type="domain" description="AMP-dependent synthetase/ligase" evidence="8">
    <location>
        <begin position="49"/>
        <end position="277"/>
    </location>
</feature>
<evidence type="ECO:0000259" key="8">
    <source>
        <dbReference type="Pfam" id="PF00501"/>
    </source>
</evidence>
<feature type="non-terminal residue" evidence="11">
    <location>
        <position position="423"/>
    </location>
</feature>
<comment type="similarity">
    <text evidence="1">Belongs to the ATP-dependent AMP-binding enzyme family.</text>
</comment>
<accession>A0A8S2TAC3</accession>
<dbReference type="FunFam" id="3.30.300.30:FF:000008">
    <property type="entry name" value="2,3-dihydroxybenzoate-AMP ligase"/>
    <property type="match status" value="1"/>
</dbReference>
<dbReference type="Proteomes" id="UP000677228">
    <property type="component" value="Unassembled WGS sequence"/>
</dbReference>
<dbReference type="EC" id="6.2.1.2" evidence="4"/>
<dbReference type="Gene3D" id="3.30.300.30">
    <property type="match status" value="1"/>
</dbReference>
<dbReference type="Proteomes" id="UP000682733">
    <property type="component" value="Unassembled WGS sequence"/>
</dbReference>
<dbReference type="PANTHER" id="PTHR43201:SF5">
    <property type="entry name" value="MEDIUM-CHAIN ACYL-COA LIGASE ACSF2, MITOCHONDRIAL"/>
    <property type="match status" value="1"/>
</dbReference>
<dbReference type="AlphaFoldDB" id="A0A8S2TAC3"/>
<dbReference type="Gene3D" id="3.40.50.980">
    <property type="match status" value="2"/>
</dbReference>
<evidence type="ECO:0000313" key="10">
    <source>
        <dbReference type="EMBL" id="CAF1487488.1"/>
    </source>
</evidence>
<comment type="catalytic activity">
    <reaction evidence="6">
        <text>octanoate + ATP + CoA = octanoyl-CoA + AMP + diphosphate</text>
        <dbReference type="Rhea" id="RHEA:33631"/>
        <dbReference type="ChEBI" id="CHEBI:25646"/>
        <dbReference type="ChEBI" id="CHEBI:30616"/>
        <dbReference type="ChEBI" id="CHEBI:33019"/>
        <dbReference type="ChEBI" id="CHEBI:57287"/>
        <dbReference type="ChEBI" id="CHEBI:57386"/>
        <dbReference type="ChEBI" id="CHEBI:456215"/>
    </reaction>
</comment>
<protein>
    <recommendedName>
        <fullName evidence="5">Medium-chain acyl-CoA ligase ACSF2, mitochondrial</fullName>
        <ecNumber evidence="4">6.2.1.2</ecNumber>
    </recommendedName>
</protein>
<evidence type="ECO:0000256" key="2">
    <source>
        <dbReference type="ARBA" id="ARBA00022598"/>
    </source>
</evidence>
<dbReference type="PROSITE" id="PS00455">
    <property type="entry name" value="AMP_BINDING"/>
    <property type="match status" value="1"/>
</dbReference>
<organism evidence="11 12">
    <name type="scientific">Didymodactylos carnosus</name>
    <dbReference type="NCBI Taxonomy" id="1234261"/>
    <lineage>
        <taxon>Eukaryota</taxon>
        <taxon>Metazoa</taxon>
        <taxon>Spiralia</taxon>
        <taxon>Gnathifera</taxon>
        <taxon>Rotifera</taxon>
        <taxon>Eurotatoria</taxon>
        <taxon>Bdelloidea</taxon>
        <taxon>Philodinida</taxon>
        <taxon>Philodinidae</taxon>
        <taxon>Didymodactylos</taxon>
    </lineage>
</organism>
<dbReference type="GO" id="GO:0031956">
    <property type="term" value="F:medium-chain fatty acid-CoA ligase activity"/>
    <property type="evidence" value="ECO:0007669"/>
    <property type="project" value="UniProtKB-EC"/>
</dbReference>
<dbReference type="SUPFAM" id="SSF56801">
    <property type="entry name" value="Acetyl-CoA synthetase-like"/>
    <property type="match status" value="1"/>
</dbReference>
<evidence type="ECO:0000256" key="1">
    <source>
        <dbReference type="ARBA" id="ARBA00006432"/>
    </source>
</evidence>
<dbReference type="Gene3D" id="2.30.38.10">
    <property type="entry name" value="Luciferase, Domain 3"/>
    <property type="match status" value="1"/>
</dbReference>
<keyword evidence="2" id="KW-0436">Ligase</keyword>
<sequence length="423" mass="47420">IVPELQNSKVGDLQSKSVPSLKHIILAGDKTVSGTHSFNQLLARGGNGRRQDLIERQNSVDSDTPLAIYYTSGTTGKPKAATLTNYNMLNITIASYEHLGRFFKRVCVPIPMFHVFAEIVGTLNACVGKSCIIYPAILPDTLSTLKTIHEEKCTTLIGAPVIFRDILMHPERKKYDMTSLEFGALGASPMSEDFLKTLEKEIPIKRVSQGYGMTENSAFLSSGMWAGDNDPRRRTGSMGKVMQRLEIKLVNGKGETVLLGEEGEVWARGYCIMKGYWGDQEKTREALTESNWLRTGDTAVMDEDGYLFFRGRIKEMIIRGGVNLYPIEIENVIVLHPKVAEAQVFGIPDKRYGEELCAWIKLKPNQQCDVNEIREFLATRVAFFKIPKHIKMVDNFIMTPTGKVQKFKLAEVTLKDLNITKDS</sequence>
<dbReference type="EMBL" id="CAJNOK010032769">
    <property type="protein sequence ID" value="CAF1487488.1"/>
    <property type="molecule type" value="Genomic_DNA"/>
</dbReference>
<comment type="caution">
    <text evidence="11">The sequence shown here is derived from an EMBL/GenBank/DDBJ whole genome shotgun (WGS) entry which is preliminary data.</text>
</comment>
<dbReference type="PANTHER" id="PTHR43201">
    <property type="entry name" value="ACYL-COA SYNTHETASE"/>
    <property type="match status" value="1"/>
</dbReference>
<proteinExistence type="inferred from homology"/>
<evidence type="ECO:0000256" key="6">
    <source>
        <dbReference type="ARBA" id="ARBA00047319"/>
    </source>
</evidence>
<evidence type="ECO:0000259" key="9">
    <source>
        <dbReference type="Pfam" id="PF13193"/>
    </source>
</evidence>
<comment type="function">
    <text evidence="3">Acyl-CoA synthases catalyze the initial reaction in fatty acid metabolism, by forming a thioester with CoA. Has some preference toward medium-chain substrates. Plays a role in adipocyte differentiation.</text>
</comment>
<reference evidence="11" key="1">
    <citation type="submission" date="2021-02" db="EMBL/GenBank/DDBJ databases">
        <authorList>
            <person name="Nowell W R."/>
        </authorList>
    </citation>
    <scope>NUCLEOTIDE SEQUENCE</scope>
</reference>
<dbReference type="EMBL" id="CAJOBA010054713">
    <property type="protein sequence ID" value="CAF4277046.1"/>
    <property type="molecule type" value="Genomic_DNA"/>
</dbReference>
<dbReference type="InterPro" id="IPR000873">
    <property type="entry name" value="AMP-dep_synth/lig_dom"/>
</dbReference>
<evidence type="ECO:0000256" key="4">
    <source>
        <dbReference type="ARBA" id="ARBA00039009"/>
    </source>
</evidence>
<dbReference type="Pfam" id="PF00501">
    <property type="entry name" value="AMP-binding"/>
    <property type="match status" value="1"/>
</dbReference>
<dbReference type="InterPro" id="IPR020845">
    <property type="entry name" value="AMP-binding_CS"/>
</dbReference>
<comment type="catalytic activity">
    <reaction evidence="7">
        <text>a medium-chain fatty acid + ATP + CoA = a medium-chain fatty acyl-CoA + AMP + diphosphate</text>
        <dbReference type="Rhea" id="RHEA:48340"/>
        <dbReference type="ChEBI" id="CHEBI:30616"/>
        <dbReference type="ChEBI" id="CHEBI:33019"/>
        <dbReference type="ChEBI" id="CHEBI:57287"/>
        <dbReference type="ChEBI" id="CHEBI:59558"/>
        <dbReference type="ChEBI" id="CHEBI:90546"/>
        <dbReference type="ChEBI" id="CHEBI:456215"/>
        <dbReference type="EC" id="6.2.1.2"/>
    </reaction>
</comment>
<feature type="domain" description="AMP-binding enzyme C-terminal" evidence="9">
    <location>
        <begin position="328"/>
        <end position="403"/>
    </location>
</feature>
<dbReference type="InterPro" id="IPR045851">
    <property type="entry name" value="AMP-bd_C_sf"/>
</dbReference>
<dbReference type="GO" id="GO:0006631">
    <property type="term" value="P:fatty acid metabolic process"/>
    <property type="evidence" value="ECO:0007669"/>
    <property type="project" value="TreeGrafter"/>
</dbReference>
<evidence type="ECO:0000256" key="5">
    <source>
        <dbReference type="ARBA" id="ARBA00039638"/>
    </source>
</evidence>
<gene>
    <name evidence="10" type="ORF">OVA965_LOCUS36341</name>
    <name evidence="11" type="ORF">TMI583_LOCUS37346</name>
</gene>
<evidence type="ECO:0000313" key="11">
    <source>
        <dbReference type="EMBL" id="CAF4277046.1"/>
    </source>
</evidence>
<dbReference type="InterPro" id="IPR025110">
    <property type="entry name" value="AMP-bd_C"/>
</dbReference>
<name>A0A8S2TAC3_9BILA</name>